<feature type="compositionally biased region" description="Basic residues" evidence="1">
    <location>
        <begin position="13"/>
        <end position="40"/>
    </location>
</feature>
<name>A0AAV4PWK6_9ARAC</name>
<proteinExistence type="predicted"/>
<dbReference type="AlphaFoldDB" id="A0AAV4PWK6"/>
<gene>
    <name evidence="2" type="ORF">CDAR_619431</name>
</gene>
<dbReference type="Proteomes" id="UP001054837">
    <property type="component" value="Unassembled WGS sequence"/>
</dbReference>
<reference evidence="2 3" key="1">
    <citation type="submission" date="2021-06" db="EMBL/GenBank/DDBJ databases">
        <title>Caerostris darwini draft genome.</title>
        <authorList>
            <person name="Kono N."/>
            <person name="Arakawa K."/>
        </authorList>
    </citation>
    <scope>NUCLEOTIDE SEQUENCE [LARGE SCALE GENOMIC DNA]</scope>
</reference>
<evidence type="ECO:0000313" key="3">
    <source>
        <dbReference type="Proteomes" id="UP001054837"/>
    </source>
</evidence>
<feature type="region of interest" description="Disordered" evidence="1">
    <location>
        <begin position="1"/>
        <end position="44"/>
    </location>
</feature>
<evidence type="ECO:0000256" key="1">
    <source>
        <dbReference type="SAM" id="MobiDB-lite"/>
    </source>
</evidence>
<accession>A0AAV4PWK6</accession>
<comment type="caution">
    <text evidence="2">The sequence shown here is derived from an EMBL/GenBank/DDBJ whole genome shotgun (WGS) entry which is preliminary data.</text>
</comment>
<sequence>MDVEVSYEDHGTTKKKRIKNGSKSGKKKNGKRERRERIRKSSSWTETNLSSWLPVTLIFVSDLALSIKSGKWMFSKESEMCISHRLSPLPHHCEIHERHLRF</sequence>
<keyword evidence="3" id="KW-1185">Reference proteome</keyword>
<evidence type="ECO:0000313" key="2">
    <source>
        <dbReference type="EMBL" id="GIY00522.1"/>
    </source>
</evidence>
<dbReference type="EMBL" id="BPLQ01003436">
    <property type="protein sequence ID" value="GIY00522.1"/>
    <property type="molecule type" value="Genomic_DNA"/>
</dbReference>
<protein>
    <submittedName>
        <fullName evidence="2">Uncharacterized protein</fullName>
    </submittedName>
</protein>
<organism evidence="2 3">
    <name type="scientific">Caerostris darwini</name>
    <dbReference type="NCBI Taxonomy" id="1538125"/>
    <lineage>
        <taxon>Eukaryota</taxon>
        <taxon>Metazoa</taxon>
        <taxon>Ecdysozoa</taxon>
        <taxon>Arthropoda</taxon>
        <taxon>Chelicerata</taxon>
        <taxon>Arachnida</taxon>
        <taxon>Araneae</taxon>
        <taxon>Araneomorphae</taxon>
        <taxon>Entelegynae</taxon>
        <taxon>Araneoidea</taxon>
        <taxon>Araneidae</taxon>
        <taxon>Caerostris</taxon>
    </lineage>
</organism>